<dbReference type="RefSeq" id="WP_308355641.1">
    <property type="nucleotide sequence ID" value="NZ_CP129968.2"/>
</dbReference>
<evidence type="ECO:0000313" key="3">
    <source>
        <dbReference type="EMBL" id="WMN05952.1"/>
    </source>
</evidence>
<dbReference type="AlphaFoldDB" id="A0AA49J9Y3"/>
<keyword evidence="4" id="KW-1185">Reference proteome</keyword>
<accession>A0AA49J9Y3</accession>
<dbReference type="KEGG" id="marp:QYS47_16525"/>
<dbReference type="EMBL" id="CP129970">
    <property type="protein sequence ID" value="WMN05952.1"/>
    <property type="molecule type" value="Genomic_DNA"/>
</dbReference>
<evidence type="ECO:0000313" key="4">
    <source>
        <dbReference type="Proteomes" id="UP001244443"/>
    </source>
</evidence>
<evidence type="ECO:0000313" key="2">
    <source>
        <dbReference type="EMBL" id="WKK79091.2"/>
    </source>
</evidence>
<name>A0AA49J9Y3_9BACT</name>
<dbReference type="Proteomes" id="UP001244443">
    <property type="component" value="Chromosome"/>
</dbReference>
<organism evidence="2">
    <name type="scientific">Marivirga arenosa</name>
    <dbReference type="NCBI Taxonomy" id="3059076"/>
    <lineage>
        <taxon>Bacteria</taxon>
        <taxon>Pseudomonadati</taxon>
        <taxon>Bacteroidota</taxon>
        <taxon>Cytophagia</taxon>
        <taxon>Cytophagales</taxon>
        <taxon>Marivirgaceae</taxon>
        <taxon>Marivirga</taxon>
    </lineage>
</organism>
<sequence>MKNHIMEVEQKQACTELLQIVIDGQASEEQHQELMDHLENCEACREEYLLSKTIKDKLKTGIKAAASPVGLANSIQNKILETASPK</sequence>
<gene>
    <name evidence="2" type="ORF">QYS47_16525</name>
    <name evidence="3" type="ORF">QYS48_31095</name>
</gene>
<proteinExistence type="predicted"/>
<feature type="domain" description="Putative zinc-finger" evidence="1">
    <location>
        <begin position="13"/>
        <end position="45"/>
    </location>
</feature>
<reference evidence="2 4" key="1">
    <citation type="submission" date="2023-08" db="EMBL/GenBank/DDBJ databases">
        <title>Comparative genomics and taxonomic characterization of three novel marine species of genus Marivirga.</title>
        <authorList>
            <person name="Muhammad N."/>
            <person name="Kim S.-G."/>
        </authorList>
    </citation>
    <scope>NUCLEOTIDE SEQUENCE</scope>
    <source>
        <strain evidence="3 4">ABR2-2</strain>
        <strain evidence="2">BKB1-2</strain>
    </source>
</reference>
<dbReference type="InterPro" id="IPR027383">
    <property type="entry name" value="Znf_put"/>
</dbReference>
<accession>A0AA51N470</accession>
<dbReference type="EMBL" id="CP129968">
    <property type="protein sequence ID" value="WKK79091.2"/>
    <property type="molecule type" value="Genomic_DNA"/>
</dbReference>
<protein>
    <submittedName>
        <fullName evidence="2">Zf-HC2 domain-containing protein</fullName>
    </submittedName>
</protein>
<dbReference type="Proteomes" id="UP001232019">
    <property type="component" value="Chromosome"/>
</dbReference>
<dbReference type="Pfam" id="PF13490">
    <property type="entry name" value="zf-HC2"/>
    <property type="match status" value="1"/>
</dbReference>
<evidence type="ECO:0000259" key="1">
    <source>
        <dbReference type="Pfam" id="PF13490"/>
    </source>
</evidence>